<keyword evidence="1" id="KW-0812">Transmembrane</keyword>
<dbReference type="AlphaFoldDB" id="A0A3M9N8D6"/>
<protein>
    <submittedName>
        <fullName evidence="2">Uncharacterized protein</fullName>
    </submittedName>
</protein>
<reference evidence="2 3" key="1">
    <citation type="submission" date="2018-11" db="EMBL/GenBank/DDBJ databases">
        <title>Draft genome sequence of Ferruginibacter sp. BO-59.</title>
        <authorList>
            <person name="Im W.T."/>
        </authorList>
    </citation>
    <scope>NUCLEOTIDE SEQUENCE [LARGE SCALE GENOMIC DNA]</scope>
    <source>
        <strain evidence="2 3">BO-59</strain>
    </source>
</reference>
<gene>
    <name evidence="2" type="ORF">EFY79_16965</name>
</gene>
<keyword evidence="1" id="KW-1133">Transmembrane helix</keyword>
<organism evidence="2 3">
    <name type="scientific">Hanamia caeni</name>
    <dbReference type="NCBI Taxonomy" id="2294116"/>
    <lineage>
        <taxon>Bacteria</taxon>
        <taxon>Pseudomonadati</taxon>
        <taxon>Bacteroidota</taxon>
        <taxon>Chitinophagia</taxon>
        <taxon>Chitinophagales</taxon>
        <taxon>Chitinophagaceae</taxon>
        <taxon>Hanamia</taxon>
    </lineage>
</organism>
<accession>A0A3M9N8D6</accession>
<proteinExistence type="predicted"/>
<feature type="transmembrane region" description="Helical" evidence="1">
    <location>
        <begin position="103"/>
        <end position="127"/>
    </location>
</feature>
<comment type="caution">
    <text evidence="2">The sequence shown here is derived from an EMBL/GenBank/DDBJ whole genome shotgun (WGS) entry which is preliminary data.</text>
</comment>
<sequence>MREVTCIALKFIKKHEMSHASIYSKVGINWYQNFVTAELIESIIHSTKNAPWIRMEMLILPMRPLLHWGRPGRTTWGIFWLISDMGYMLTVSTKVASNINIVLIYLIIRILMFWNIMFLPIPLIHFIGFQKD</sequence>
<evidence type="ECO:0000256" key="1">
    <source>
        <dbReference type="SAM" id="Phobius"/>
    </source>
</evidence>
<keyword evidence="3" id="KW-1185">Reference proteome</keyword>
<evidence type="ECO:0000313" key="3">
    <source>
        <dbReference type="Proteomes" id="UP000267223"/>
    </source>
</evidence>
<dbReference type="EMBL" id="RJJR01000015">
    <property type="protein sequence ID" value="RNI34001.1"/>
    <property type="molecule type" value="Genomic_DNA"/>
</dbReference>
<evidence type="ECO:0000313" key="2">
    <source>
        <dbReference type="EMBL" id="RNI34001.1"/>
    </source>
</evidence>
<name>A0A3M9N8D6_9BACT</name>
<keyword evidence="1" id="KW-0472">Membrane</keyword>
<dbReference type="Proteomes" id="UP000267223">
    <property type="component" value="Unassembled WGS sequence"/>
</dbReference>